<dbReference type="OrthoDB" id="442731at2759"/>
<evidence type="ECO:0000256" key="9">
    <source>
        <dbReference type="SAM" id="Phobius"/>
    </source>
</evidence>
<dbReference type="AlphaFoldDB" id="A0A067BXB5"/>
<proteinExistence type="inferred from homology"/>
<dbReference type="STRING" id="695850.A0A067BXB5"/>
<dbReference type="Gene3D" id="3.20.20.80">
    <property type="entry name" value="Glycosidases"/>
    <property type="match status" value="1"/>
</dbReference>
<dbReference type="KEGG" id="spar:SPRG_11772"/>
<keyword evidence="2 7" id="KW-0378">Hydrolase</keyword>
<dbReference type="SUPFAM" id="SSF51445">
    <property type="entry name" value="(Trans)glycosidases"/>
    <property type="match status" value="1"/>
</dbReference>
<dbReference type="GeneID" id="24133790"/>
<accession>A0A067BXB5</accession>
<keyword evidence="5 7" id="KW-0326">Glycosidase</keyword>
<feature type="transmembrane region" description="Helical" evidence="9">
    <location>
        <begin position="73"/>
        <end position="92"/>
    </location>
</feature>
<comment type="similarity">
    <text evidence="1 7">Belongs to the glycosyl hydrolase 5 (cellulase A) family.</text>
</comment>
<evidence type="ECO:0000256" key="7">
    <source>
        <dbReference type="RuleBase" id="RU361153"/>
    </source>
</evidence>
<keyword evidence="9" id="KW-1133">Transmembrane helix</keyword>
<keyword evidence="12" id="KW-1185">Reference proteome</keyword>
<dbReference type="Proteomes" id="UP000030745">
    <property type="component" value="Unassembled WGS sequence"/>
</dbReference>
<dbReference type="PANTHER" id="PTHR35923:SF2">
    <property type="entry name" value="ENDOGLUCANASE"/>
    <property type="match status" value="1"/>
</dbReference>
<dbReference type="GO" id="GO:0030245">
    <property type="term" value="P:cellulose catabolic process"/>
    <property type="evidence" value="ECO:0007669"/>
    <property type="project" value="UniProtKB-KW"/>
</dbReference>
<evidence type="ECO:0000313" key="12">
    <source>
        <dbReference type="Proteomes" id="UP000030745"/>
    </source>
</evidence>
<name>A0A067BXB5_SAPPC</name>
<dbReference type="VEuPathDB" id="FungiDB:SPRG_11772"/>
<keyword evidence="6" id="KW-0624">Polysaccharide degradation</keyword>
<organism evidence="11 12">
    <name type="scientific">Saprolegnia parasitica (strain CBS 223.65)</name>
    <dbReference type="NCBI Taxonomy" id="695850"/>
    <lineage>
        <taxon>Eukaryota</taxon>
        <taxon>Sar</taxon>
        <taxon>Stramenopiles</taxon>
        <taxon>Oomycota</taxon>
        <taxon>Saprolegniomycetes</taxon>
        <taxon>Saprolegniales</taxon>
        <taxon>Saprolegniaceae</taxon>
        <taxon>Saprolegnia</taxon>
    </lineage>
</organism>
<protein>
    <recommendedName>
        <fullName evidence="10">Glycoside hydrolase family 5 domain-containing protein</fullName>
    </recommendedName>
</protein>
<keyword evidence="9" id="KW-0472">Membrane</keyword>
<feature type="region of interest" description="Disordered" evidence="8">
    <location>
        <begin position="1"/>
        <end position="35"/>
    </location>
</feature>
<evidence type="ECO:0000256" key="4">
    <source>
        <dbReference type="ARBA" id="ARBA00023277"/>
    </source>
</evidence>
<keyword evidence="4" id="KW-0119">Carbohydrate metabolism</keyword>
<feature type="compositionally biased region" description="Basic and acidic residues" evidence="8">
    <location>
        <begin position="1"/>
        <end position="12"/>
    </location>
</feature>
<feature type="region of interest" description="Disordered" evidence="8">
    <location>
        <begin position="116"/>
        <end position="140"/>
    </location>
</feature>
<dbReference type="PANTHER" id="PTHR35923">
    <property type="entry name" value="MAJOR EXTRACELLULAR ENDOGLUCANASE"/>
    <property type="match status" value="1"/>
</dbReference>
<dbReference type="GO" id="GO:0004553">
    <property type="term" value="F:hydrolase activity, hydrolyzing O-glycosyl compounds"/>
    <property type="evidence" value="ECO:0007669"/>
    <property type="project" value="InterPro"/>
</dbReference>
<evidence type="ECO:0000256" key="3">
    <source>
        <dbReference type="ARBA" id="ARBA00023001"/>
    </source>
</evidence>
<sequence>MDRPSQLDDDSVRGSSFAYSAPTRHSSSSHHGTRASLMERNIIAAPLDPRAAENTTRSPHKVYKGRLRRWPGVLLLVVIVGGAIAAIAYFSVSKGQEAHDRAFAVQKRLAKERSIANGLTSGSGSDDVDVDEDGQVNNPKVYPPRSCQQPDYQSKNGKLYAVAKNGTEVSFQIKGVNWFGMETGLRSPFGLWDNAQNGTTVYAIAQFLAKNKFNSVRIPLCVESLLSNKAPELSIINRVTNRALDLTSYIGLLGSVTESLGYRQISVMISMHTLDLMNVGGSLWYGKSLTADEFLKSIDMLTKALCSDKYWNILGIDVKNEPWQGTWGTKLENDFRAGAELIGARILKGCPKWLVFVEGVNAQHTIVLDGQEFGYYDWFGGGLQKAGDYPVVLPAANKLVYAPHYYNPAVFPQYYLFGGGKTLANSAISNFTELDDEKLLGRVGQTMHHMFGYLNDGKGPAVVLGEFGGLYTQDLHPKKTTQRCSEYTIKTMVSESYAGGYMWSLNPESAYQFNPADTPGNYIEGLLNKDWRSVNAPFLKAMNGMDAFPDLKMTPCFPSDP</sequence>
<evidence type="ECO:0000256" key="6">
    <source>
        <dbReference type="ARBA" id="ARBA00023326"/>
    </source>
</evidence>
<keyword evidence="9" id="KW-0812">Transmembrane</keyword>
<evidence type="ECO:0000259" key="10">
    <source>
        <dbReference type="Pfam" id="PF00150"/>
    </source>
</evidence>
<gene>
    <name evidence="11" type="ORF">SPRG_11772</name>
</gene>
<dbReference type="OMA" id="HESSWGG"/>
<keyword evidence="3" id="KW-0136">Cellulose degradation</keyword>
<evidence type="ECO:0000313" key="11">
    <source>
        <dbReference type="EMBL" id="KDO22928.1"/>
    </source>
</evidence>
<reference evidence="11 12" key="1">
    <citation type="journal article" date="2013" name="PLoS Genet.">
        <title>Distinctive expansion of potential virulence genes in the genome of the oomycete fish pathogen Saprolegnia parasitica.</title>
        <authorList>
            <person name="Jiang R.H."/>
            <person name="de Bruijn I."/>
            <person name="Haas B.J."/>
            <person name="Belmonte R."/>
            <person name="Lobach L."/>
            <person name="Christie J."/>
            <person name="van den Ackerveken G."/>
            <person name="Bottin A."/>
            <person name="Bulone V."/>
            <person name="Diaz-Moreno S.M."/>
            <person name="Dumas B."/>
            <person name="Fan L."/>
            <person name="Gaulin E."/>
            <person name="Govers F."/>
            <person name="Grenville-Briggs L.J."/>
            <person name="Horner N.R."/>
            <person name="Levin J.Z."/>
            <person name="Mammella M."/>
            <person name="Meijer H.J."/>
            <person name="Morris P."/>
            <person name="Nusbaum C."/>
            <person name="Oome S."/>
            <person name="Phillips A.J."/>
            <person name="van Rooyen D."/>
            <person name="Rzeszutek E."/>
            <person name="Saraiva M."/>
            <person name="Secombes C.J."/>
            <person name="Seidl M.F."/>
            <person name="Snel B."/>
            <person name="Stassen J.H."/>
            <person name="Sykes S."/>
            <person name="Tripathy S."/>
            <person name="van den Berg H."/>
            <person name="Vega-Arreguin J.C."/>
            <person name="Wawra S."/>
            <person name="Young S.K."/>
            <person name="Zeng Q."/>
            <person name="Dieguez-Uribeondo J."/>
            <person name="Russ C."/>
            <person name="Tyler B.M."/>
            <person name="van West P."/>
        </authorList>
    </citation>
    <scope>NUCLEOTIDE SEQUENCE [LARGE SCALE GENOMIC DNA]</scope>
    <source>
        <strain evidence="11 12">CBS 223.65</strain>
    </source>
</reference>
<dbReference type="EMBL" id="KK583260">
    <property type="protein sequence ID" value="KDO22928.1"/>
    <property type="molecule type" value="Genomic_DNA"/>
</dbReference>
<feature type="domain" description="Glycoside hydrolase family 5" evidence="10">
    <location>
        <begin position="174"/>
        <end position="508"/>
    </location>
</feature>
<evidence type="ECO:0000256" key="5">
    <source>
        <dbReference type="ARBA" id="ARBA00023295"/>
    </source>
</evidence>
<dbReference type="Pfam" id="PF00150">
    <property type="entry name" value="Cellulase"/>
    <property type="match status" value="1"/>
</dbReference>
<dbReference type="RefSeq" id="XP_012206365.1">
    <property type="nucleotide sequence ID" value="XM_012350975.1"/>
</dbReference>
<dbReference type="InterPro" id="IPR017853">
    <property type="entry name" value="GH"/>
</dbReference>
<evidence type="ECO:0000256" key="1">
    <source>
        <dbReference type="ARBA" id="ARBA00005641"/>
    </source>
</evidence>
<evidence type="ECO:0000256" key="8">
    <source>
        <dbReference type="SAM" id="MobiDB-lite"/>
    </source>
</evidence>
<dbReference type="InterPro" id="IPR001547">
    <property type="entry name" value="Glyco_hydro_5"/>
</dbReference>
<evidence type="ECO:0000256" key="2">
    <source>
        <dbReference type="ARBA" id="ARBA00022801"/>
    </source>
</evidence>